<dbReference type="EMBL" id="AAHF01000003">
    <property type="protein sequence ID" value="EBA27423.1"/>
    <property type="molecule type" value="Genomic_DNA"/>
</dbReference>
<dbReference type="PROSITE" id="PS50297">
    <property type="entry name" value="ANK_REP_REGION"/>
    <property type="match status" value="2"/>
</dbReference>
<dbReference type="InterPro" id="IPR054471">
    <property type="entry name" value="GPIID_WHD"/>
</dbReference>
<keyword evidence="1" id="KW-0677">Repeat</keyword>
<dbReference type="Proteomes" id="UP000002530">
    <property type="component" value="Unassembled WGS sequence"/>
</dbReference>
<evidence type="ECO:0000313" key="7">
    <source>
        <dbReference type="Proteomes" id="UP000002530"/>
    </source>
</evidence>
<dbReference type="InterPro" id="IPR027417">
    <property type="entry name" value="P-loop_NTPase"/>
</dbReference>
<dbReference type="SMART" id="SM00248">
    <property type="entry name" value="ANK"/>
    <property type="match status" value="4"/>
</dbReference>
<dbReference type="Pfam" id="PF12796">
    <property type="entry name" value="Ank_2"/>
    <property type="match status" value="1"/>
</dbReference>
<evidence type="ECO:0000256" key="2">
    <source>
        <dbReference type="PROSITE-ProRule" id="PRU00023"/>
    </source>
</evidence>
<dbReference type="PANTHER" id="PTHR46082:SF11">
    <property type="entry name" value="AAA+ ATPASE DOMAIN-CONTAINING PROTEIN-RELATED"/>
    <property type="match status" value="1"/>
</dbReference>
<proteinExistence type="predicted"/>
<feature type="region of interest" description="Disordered" evidence="3">
    <location>
        <begin position="1"/>
        <end position="25"/>
    </location>
</feature>
<name>A4D9H3_ASPFU</name>
<dbReference type="InterPro" id="IPR002110">
    <property type="entry name" value="Ankyrin_rpt"/>
</dbReference>
<dbReference type="PANTHER" id="PTHR46082">
    <property type="entry name" value="ATP/GTP-BINDING PROTEIN-RELATED"/>
    <property type="match status" value="1"/>
</dbReference>
<comment type="caution">
    <text evidence="6">The sequence shown here is derived from an EMBL/GenBank/DDBJ whole genome shotgun (WGS) entry which is preliminary data.</text>
</comment>
<dbReference type="KEGG" id="afm:AFUA_5G14582"/>
<dbReference type="HOGENOM" id="CLU_000288_34_2_1"/>
<dbReference type="InterPro" id="IPR056884">
    <property type="entry name" value="NPHP3-like_N"/>
</dbReference>
<keyword evidence="7" id="KW-1185">Reference proteome</keyword>
<feature type="domain" description="GPI inositol-deacylase winged helix" evidence="4">
    <location>
        <begin position="659"/>
        <end position="734"/>
    </location>
</feature>
<gene>
    <name evidence="6" type="ORF">AFUA_5G14582</name>
</gene>
<dbReference type="OrthoDB" id="1577640at2759"/>
<dbReference type="RefSeq" id="XP_001481522.1">
    <property type="nucleotide sequence ID" value="XM_001481472.1"/>
</dbReference>
<feature type="repeat" description="ANK" evidence="2">
    <location>
        <begin position="965"/>
        <end position="991"/>
    </location>
</feature>
<dbReference type="InterPro" id="IPR036770">
    <property type="entry name" value="Ankyrin_rpt-contain_sf"/>
</dbReference>
<evidence type="ECO:0000313" key="6">
    <source>
        <dbReference type="EMBL" id="EBA27423.1"/>
    </source>
</evidence>
<evidence type="ECO:0000256" key="3">
    <source>
        <dbReference type="SAM" id="MobiDB-lite"/>
    </source>
</evidence>
<dbReference type="GO" id="GO:0009116">
    <property type="term" value="P:nucleoside metabolic process"/>
    <property type="evidence" value="ECO:0007669"/>
    <property type="project" value="InterPro"/>
</dbReference>
<keyword evidence="2" id="KW-0040">ANK repeat</keyword>
<organism evidence="6 7">
    <name type="scientific">Aspergillus fumigatus (strain ATCC MYA-4609 / CBS 101355 / FGSC A1100 / Af293)</name>
    <name type="common">Neosartorya fumigata</name>
    <dbReference type="NCBI Taxonomy" id="330879"/>
    <lineage>
        <taxon>Eukaryota</taxon>
        <taxon>Fungi</taxon>
        <taxon>Dikarya</taxon>
        <taxon>Ascomycota</taxon>
        <taxon>Pezizomycotina</taxon>
        <taxon>Eurotiomycetes</taxon>
        <taxon>Eurotiomycetidae</taxon>
        <taxon>Eurotiales</taxon>
        <taxon>Aspergillaceae</taxon>
        <taxon>Aspergillus</taxon>
        <taxon>Aspergillus subgen. Fumigati</taxon>
    </lineage>
</organism>
<dbReference type="Pfam" id="PF24883">
    <property type="entry name" value="NPHP3_N"/>
    <property type="match status" value="1"/>
</dbReference>
<dbReference type="InParanoid" id="A4D9H3"/>
<reference evidence="6 7" key="1">
    <citation type="journal article" date="2005" name="Nature">
        <title>Genomic sequence of the pathogenic and allergenic filamentous fungus Aspergillus fumigatus.</title>
        <authorList>
            <person name="Nierman W.C."/>
            <person name="Pain A."/>
            <person name="Anderson M.J."/>
            <person name="Wortman J.R."/>
            <person name="Kim H.S."/>
            <person name="Arroyo J."/>
            <person name="Berriman M."/>
            <person name="Abe K."/>
            <person name="Archer D.B."/>
            <person name="Bermejo C."/>
            <person name="Bennett J."/>
            <person name="Bowyer P."/>
            <person name="Chen D."/>
            <person name="Collins M."/>
            <person name="Coulsen R."/>
            <person name="Davies R."/>
            <person name="Dyer P.S."/>
            <person name="Farman M."/>
            <person name="Fedorova N."/>
            <person name="Fedorova N."/>
            <person name="Feldblyum T.V."/>
            <person name="Fischer R."/>
            <person name="Fosker N."/>
            <person name="Fraser A."/>
            <person name="Garcia J.L."/>
            <person name="Garcia M.J."/>
            <person name="Goble A."/>
            <person name="Goldman G.H."/>
            <person name="Gomi K."/>
            <person name="Griffith-Jones S."/>
            <person name="Gwilliam R."/>
            <person name="Haas B."/>
            <person name="Haas H."/>
            <person name="Harris D."/>
            <person name="Horiuchi H."/>
            <person name="Huang J."/>
            <person name="Humphray S."/>
            <person name="Jimenez J."/>
            <person name="Keller N."/>
            <person name="Khouri H."/>
            <person name="Kitamoto K."/>
            <person name="Kobayashi T."/>
            <person name="Konzack S."/>
            <person name="Kulkarni R."/>
            <person name="Kumagai T."/>
            <person name="Lafon A."/>
            <person name="Latge J.P."/>
            <person name="Li W."/>
            <person name="Lord A."/>
            <person name="Lu C."/>
            <person name="Majoros W.H."/>
            <person name="May G.S."/>
            <person name="Miller B.L."/>
            <person name="Mohamoud Y."/>
            <person name="Molina M."/>
            <person name="Monod M."/>
            <person name="Mouyna I."/>
            <person name="Mulligan S."/>
            <person name="Murphy L."/>
            <person name="O'Neil S."/>
            <person name="Paulsen I."/>
            <person name="Penalva M.A."/>
            <person name="Pertea M."/>
            <person name="Price C."/>
            <person name="Pritchard B.L."/>
            <person name="Quail M.A."/>
            <person name="Rabbinowitsch E."/>
            <person name="Rawlins N."/>
            <person name="Rajandream M.A."/>
            <person name="Reichard U."/>
            <person name="Renauld H."/>
            <person name="Robson G.D."/>
            <person name="Rodriguez de Cordoba S."/>
            <person name="Rodriguez-Pena J.M."/>
            <person name="Ronning C.M."/>
            <person name="Rutter S."/>
            <person name="Salzberg S.L."/>
            <person name="Sanchez M."/>
            <person name="Sanchez-Ferrero J.C."/>
            <person name="Saunders D."/>
            <person name="Seeger K."/>
            <person name="Squares R."/>
            <person name="Squares S."/>
            <person name="Takeuchi M."/>
            <person name="Tekaia F."/>
            <person name="Turner G."/>
            <person name="Vazquez de Aldana C.R."/>
            <person name="Weidman J."/>
            <person name="White O."/>
            <person name="Woodward J."/>
            <person name="Yu J.H."/>
            <person name="Fraser C."/>
            <person name="Galagan J.E."/>
            <person name="Asai K."/>
            <person name="Machida M."/>
            <person name="Hall N."/>
            <person name="Barrell B."/>
            <person name="Denning D.W."/>
        </authorList>
    </citation>
    <scope>NUCLEOTIDE SEQUENCE [LARGE SCALE GENOMIC DNA]</scope>
    <source>
        <strain evidence="6 7">Af293</strain>
    </source>
</reference>
<dbReference type="GeneID" id="5077185"/>
<dbReference type="Gene3D" id="3.40.50.300">
    <property type="entry name" value="P-loop containing nucleotide triphosphate hydrolases"/>
    <property type="match status" value="1"/>
</dbReference>
<accession>A4D9H3</accession>
<dbReference type="OMA" id="AYIFCNF"/>
<dbReference type="InterPro" id="IPR035994">
    <property type="entry name" value="Nucleoside_phosphorylase_sf"/>
</dbReference>
<evidence type="ECO:0000256" key="1">
    <source>
        <dbReference type="ARBA" id="ARBA00022737"/>
    </source>
</evidence>
<dbReference type="Gene3D" id="3.40.50.1580">
    <property type="entry name" value="Nucleoside phosphorylase domain"/>
    <property type="match status" value="1"/>
</dbReference>
<feature type="repeat" description="ANK" evidence="2">
    <location>
        <begin position="932"/>
        <end position="964"/>
    </location>
</feature>
<feature type="compositionally biased region" description="Basic and acidic residues" evidence="3">
    <location>
        <begin position="1"/>
        <end position="18"/>
    </location>
</feature>
<dbReference type="eggNOG" id="KOG4177">
    <property type="taxonomic scope" value="Eukaryota"/>
</dbReference>
<evidence type="ECO:0000259" key="5">
    <source>
        <dbReference type="Pfam" id="PF24883"/>
    </source>
</evidence>
<dbReference type="SUPFAM" id="SSF48403">
    <property type="entry name" value="Ankyrin repeat"/>
    <property type="match status" value="1"/>
</dbReference>
<dbReference type="SUPFAM" id="SSF52540">
    <property type="entry name" value="P-loop containing nucleoside triphosphate hydrolases"/>
    <property type="match status" value="1"/>
</dbReference>
<protein>
    <submittedName>
        <fullName evidence="6">Pfs, NACHT and Ankyrin domain protein</fullName>
    </submittedName>
</protein>
<dbReference type="PROSITE" id="PS50088">
    <property type="entry name" value="ANK_REPEAT"/>
    <property type="match status" value="2"/>
</dbReference>
<dbReference type="Pfam" id="PF22939">
    <property type="entry name" value="WHD_GPIID"/>
    <property type="match status" value="1"/>
</dbReference>
<dbReference type="InterPro" id="IPR053137">
    <property type="entry name" value="NLR-like"/>
</dbReference>
<feature type="domain" description="Nephrocystin 3-like N-terminal" evidence="5">
    <location>
        <begin position="384"/>
        <end position="548"/>
    </location>
</feature>
<dbReference type="GO" id="GO:0003824">
    <property type="term" value="F:catalytic activity"/>
    <property type="evidence" value="ECO:0007669"/>
    <property type="project" value="InterPro"/>
</dbReference>
<dbReference type="SUPFAM" id="SSF53167">
    <property type="entry name" value="Purine and uridine phosphorylases"/>
    <property type="match status" value="1"/>
</dbReference>
<dbReference type="AlphaFoldDB" id="A4D9H3"/>
<sequence length="1040" mass="117263">MLKRVDHAEDSEVERQGADDQAQNSAEIQKKRFTHEDYTVGWVCPLEVELTAALQMLDEEHEPLPQPPNDRNIYHLGSIASYKVVIVGLWQTGNNPATAVVTQMRIRFPSLRFALLVGIGGGVPTITERGMLRLGHVVVSKPVGPFPGVIQYHKGKARDGVFERTGALAPPPTVLLLAAQSLAAQRARSNEDPIMKNIQRVDTSKPHLRRFEFPGIENDRLFPADYKHPCPGLSCEESGCDTAHIIKREIHEVDELIVVHRGTVASGELVIKDSALRDKLAKEYGALCFEREAAGAMADFRCLVIRGISHYCDSHNNDQWEGFAAAAAAAYARQLFFHMPIDEVKLSMLVQRSHDKERQLIASWLCPTDYPSQQSANIRERQDGTGQWIFETDAFRQWEKEKGVLFCPGIPGAGKTVLTSIVVDYLREKHGQNDDIAFAYIFCNFQQQENQKLDTILASILGQLIRGLCHIPEQIQTFYKTYQRNEMQPQLGDILQMLDVTLRLYSHVYIIIDALDECSDFDGTRTHLISHVLDLQRHLNISFMATARFLPDIISKFQNLPSVEIRASDADVKRYVESNLPTMVRRRSDIHDFVSSEILKIADGMFSIARVYLDSLKGKCSITAIKKALDKCKTGWEVYEQAYEKVMKQIWQQIGDRAELAKRALAWLTFARRALTLTELQHALAVVVGESSFDEENLPDVEEMICSCSGLIIYNEKDHIVSLAHYTMQEYLEKTWTSWFPNAHRSIGEVCVTYLCYDDFEGRGCGREYNYEERCRKYPLYAYATESWLYHARKQPLNHSLVGKLLMSDEKFDAWVQSLKEETTRLQLAVELGLEDEVEALLNNRYQVNARDRCLSTAFQIAVGKGHERLAMLLHRYGARPVADMYTAAKIGCESNFLGQGGEMNLKDGHVWTMLADARASTDSRNIDTTTYGLTPLCLAAKNGHPAGVRLLLEEGANPNLPDKNGTTPLMHALAEGHSEVVYLLLEAGAQKESTPLEVAVENNKKSAIRNHLAHGANYDLQARESSLSWTINNRHQEAV</sequence>
<dbReference type="Gene3D" id="1.25.40.20">
    <property type="entry name" value="Ankyrin repeat-containing domain"/>
    <property type="match status" value="2"/>
</dbReference>
<evidence type="ECO:0000259" key="4">
    <source>
        <dbReference type="Pfam" id="PF22939"/>
    </source>
</evidence>